<dbReference type="GO" id="GO:0046872">
    <property type="term" value="F:metal ion binding"/>
    <property type="evidence" value="ECO:0007669"/>
    <property type="project" value="UniProtKB-KW"/>
</dbReference>
<feature type="transmembrane region" description="Helical" evidence="8">
    <location>
        <begin position="26"/>
        <end position="44"/>
    </location>
</feature>
<keyword evidence="3" id="KW-0479">Metal-binding</keyword>
<feature type="compositionally biased region" description="Basic and acidic residues" evidence="7">
    <location>
        <begin position="718"/>
        <end position="736"/>
    </location>
</feature>
<feature type="region of interest" description="Disordered" evidence="7">
    <location>
        <begin position="305"/>
        <end position="327"/>
    </location>
</feature>
<feature type="domain" description="Peptidase M48" evidence="9">
    <location>
        <begin position="143"/>
        <end position="364"/>
    </location>
</feature>
<evidence type="ECO:0000259" key="9">
    <source>
        <dbReference type="Pfam" id="PF01435"/>
    </source>
</evidence>
<keyword evidence="6" id="KW-0482">Metalloprotease</keyword>
<feature type="transmembrane region" description="Helical" evidence="8">
    <location>
        <begin position="783"/>
        <end position="803"/>
    </location>
</feature>
<accession>A0A1I2GRB5</accession>
<evidence type="ECO:0000256" key="2">
    <source>
        <dbReference type="ARBA" id="ARBA00022670"/>
    </source>
</evidence>
<feature type="transmembrane region" description="Helical" evidence="8">
    <location>
        <begin position="593"/>
        <end position="616"/>
    </location>
</feature>
<evidence type="ECO:0000256" key="7">
    <source>
        <dbReference type="SAM" id="MobiDB-lite"/>
    </source>
</evidence>
<feature type="region of interest" description="Disordered" evidence="7">
    <location>
        <begin position="629"/>
        <end position="736"/>
    </location>
</feature>
<feature type="transmembrane region" description="Helical" evidence="8">
    <location>
        <begin position="859"/>
        <end position="885"/>
    </location>
</feature>
<feature type="transmembrane region" description="Helical" evidence="8">
    <location>
        <begin position="740"/>
        <end position="763"/>
    </location>
</feature>
<name>A0A1I2GRB5_9ACTN</name>
<protein>
    <submittedName>
        <fullName evidence="10">Peptidase family M48</fullName>
    </submittedName>
</protein>
<reference evidence="10 11" key="1">
    <citation type="submission" date="2016-10" db="EMBL/GenBank/DDBJ databases">
        <authorList>
            <person name="de Groot N.N."/>
        </authorList>
    </citation>
    <scope>NUCLEOTIDE SEQUENCE [LARGE SCALE GENOMIC DNA]</scope>
    <source>
        <strain evidence="10 11">DSM 43019</strain>
    </source>
</reference>
<keyword evidence="4" id="KW-0378">Hydrolase</keyword>
<dbReference type="RefSeq" id="WP_177319787.1">
    <property type="nucleotide sequence ID" value="NZ_FONV01000007.1"/>
</dbReference>
<organism evidence="10 11">
    <name type="scientific">Actinoplanes philippinensis</name>
    <dbReference type="NCBI Taxonomy" id="35752"/>
    <lineage>
        <taxon>Bacteria</taxon>
        <taxon>Bacillati</taxon>
        <taxon>Actinomycetota</taxon>
        <taxon>Actinomycetes</taxon>
        <taxon>Micromonosporales</taxon>
        <taxon>Micromonosporaceae</taxon>
        <taxon>Actinoplanes</taxon>
    </lineage>
</organism>
<feature type="transmembrane region" description="Helical" evidence="8">
    <location>
        <begin position="217"/>
        <end position="237"/>
    </location>
</feature>
<feature type="transmembrane region" description="Helical" evidence="8">
    <location>
        <begin position="493"/>
        <end position="512"/>
    </location>
</feature>
<dbReference type="Pfam" id="PF01435">
    <property type="entry name" value="Peptidase_M48"/>
    <property type="match status" value="1"/>
</dbReference>
<feature type="transmembrane region" description="Helical" evidence="8">
    <location>
        <begin position="452"/>
        <end position="473"/>
    </location>
</feature>
<keyword evidence="5" id="KW-0862">Zinc</keyword>
<sequence length="928" mass="95273">MTAPPAGPHRAAGDPSVLPATLSARFLILFVLLLATTASVWGYLGVRLSRPGETRVAACLQGTGLAGLPSYQPGASPALIGDTVPVIACVAPDIPLIVWSSLAGPVALSACALTGYALATPWRLWRRRGRLRPLHTYDAAAAAKIDELIEGYGLPRRPVVMVAPAARDSFVFGTARRPLLCVAGETARTHARDPARFTGVVLHELAHLKNRDTGPTLLLGTAWRSFLGLAAVPYLALLAADLTGLTPRITLFRHDDLHTVGAIAVLLTLVALTRQAVLRDRELTADATAGRHPSGAATLAHLTTLRTPPASRDPGRRPHLTAPRSPASSWWGAVAASGRRAAARARRPGVLSTHPDIAVRLRVAAEPWTLPSLSVAQLFGAGVGLAVLCQDAGTLAWQALIAAGVDPVPGPRMTFLLIMVVALATAGPIGALAWLVNVTAWQRRLTTARPPVAALALGLGAGMLAGEPAAVSAANASRWGVFDGVGDGAAGPAVVSALALIGILAALARWSWDNAGAWLPTIRGSLRRAARRSAVIGALAVLPWYATWWAMHDTPLHGRLYLWTPGFAEALTYGYLPLPAAEWLQITYIPWDMLGWAPGVAALTVLPVLVTTAGLLRSRTPRTPAWLTRATFPAAPHPPDPGHRRAADGPGRVADSAGRSADGAVKATVRPRPGHLGGADDAGDLGGADDAGDLGGADDAGDLGGAGDAGHLAPPPGGEHRPDDGSAGRISRPPDHRPPLGRAVLIGLAGAVVLLVAGTVLATAAHGTISGVYRQDRANLTGFLHYLMSTATLLTTAAGAFAAAVTTAAHRSRSVVAGLVSALVVAFAGAVATPALIGVAACGLPVGPGCLSDDPLNGYLILFGMAGTAQPVKAVVAGMIAAGLVATARRRPPAAERPPMRRTAAVLISSGAVAALAVLTAATWLNLE</sequence>
<dbReference type="EMBL" id="FONV01000007">
    <property type="protein sequence ID" value="SFF19111.1"/>
    <property type="molecule type" value="Genomic_DNA"/>
</dbReference>
<feature type="transmembrane region" description="Helical" evidence="8">
    <location>
        <begin position="378"/>
        <end position="403"/>
    </location>
</feature>
<dbReference type="InterPro" id="IPR001915">
    <property type="entry name" value="Peptidase_M48"/>
</dbReference>
<dbReference type="AlphaFoldDB" id="A0A1I2GRB5"/>
<evidence type="ECO:0000313" key="10">
    <source>
        <dbReference type="EMBL" id="SFF19111.1"/>
    </source>
</evidence>
<feature type="transmembrane region" description="Helical" evidence="8">
    <location>
        <begin position="102"/>
        <end position="125"/>
    </location>
</feature>
<evidence type="ECO:0000256" key="4">
    <source>
        <dbReference type="ARBA" id="ARBA00022801"/>
    </source>
</evidence>
<feature type="transmembrane region" description="Helical" evidence="8">
    <location>
        <begin position="533"/>
        <end position="551"/>
    </location>
</feature>
<evidence type="ECO:0000256" key="6">
    <source>
        <dbReference type="ARBA" id="ARBA00023049"/>
    </source>
</evidence>
<comment type="cofactor">
    <cofactor evidence="1">
        <name>Zn(2+)</name>
        <dbReference type="ChEBI" id="CHEBI:29105"/>
    </cofactor>
</comment>
<keyword evidence="8" id="KW-0812">Transmembrane</keyword>
<keyword evidence="11" id="KW-1185">Reference proteome</keyword>
<feature type="transmembrane region" description="Helical" evidence="8">
    <location>
        <begin position="815"/>
        <end position="839"/>
    </location>
</feature>
<dbReference type="GO" id="GO:0004222">
    <property type="term" value="F:metalloendopeptidase activity"/>
    <property type="evidence" value="ECO:0007669"/>
    <property type="project" value="InterPro"/>
</dbReference>
<feature type="transmembrane region" description="Helical" evidence="8">
    <location>
        <begin position="415"/>
        <end position="440"/>
    </location>
</feature>
<proteinExistence type="predicted"/>
<keyword evidence="2" id="KW-0645">Protease</keyword>
<gene>
    <name evidence="10" type="ORF">SAMN05421541_10740</name>
</gene>
<evidence type="ECO:0000256" key="1">
    <source>
        <dbReference type="ARBA" id="ARBA00001947"/>
    </source>
</evidence>
<evidence type="ECO:0000256" key="5">
    <source>
        <dbReference type="ARBA" id="ARBA00022833"/>
    </source>
</evidence>
<feature type="transmembrane region" description="Helical" evidence="8">
    <location>
        <begin position="905"/>
        <end position="925"/>
    </location>
</feature>
<evidence type="ECO:0000256" key="3">
    <source>
        <dbReference type="ARBA" id="ARBA00022723"/>
    </source>
</evidence>
<evidence type="ECO:0000256" key="8">
    <source>
        <dbReference type="SAM" id="Phobius"/>
    </source>
</evidence>
<dbReference type="Proteomes" id="UP000199645">
    <property type="component" value="Unassembled WGS sequence"/>
</dbReference>
<dbReference type="STRING" id="35752.SAMN05421541_10740"/>
<keyword evidence="8" id="KW-1133">Transmembrane helix</keyword>
<dbReference type="GO" id="GO:0006508">
    <property type="term" value="P:proteolysis"/>
    <property type="evidence" value="ECO:0007669"/>
    <property type="project" value="UniProtKB-KW"/>
</dbReference>
<keyword evidence="8" id="KW-0472">Membrane</keyword>
<evidence type="ECO:0000313" key="11">
    <source>
        <dbReference type="Proteomes" id="UP000199645"/>
    </source>
</evidence>
<feature type="transmembrane region" description="Helical" evidence="8">
    <location>
        <begin position="257"/>
        <end position="273"/>
    </location>
</feature>